<evidence type="ECO:0000313" key="2">
    <source>
        <dbReference type="Proteomes" id="UP000798662"/>
    </source>
</evidence>
<dbReference type="Proteomes" id="UP000798662">
    <property type="component" value="Chromosome 2"/>
</dbReference>
<protein>
    <submittedName>
        <fullName evidence="1">Uncharacterized protein</fullName>
    </submittedName>
</protein>
<name>A0ACC3C2R1_PYRYE</name>
<organism evidence="1 2">
    <name type="scientific">Pyropia yezoensis</name>
    <name type="common">Susabi-nori</name>
    <name type="synonym">Porphyra yezoensis</name>
    <dbReference type="NCBI Taxonomy" id="2788"/>
    <lineage>
        <taxon>Eukaryota</taxon>
        <taxon>Rhodophyta</taxon>
        <taxon>Bangiophyceae</taxon>
        <taxon>Bangiales</taxon>
        <taxon>Bangiaceae</taxon>
        <taxon>Pyropia</taxon>
    </lineage>
</organism>
<reference evidence="1" key="1">
    <citation type="submission" date="2019-11" db="EMBL/GenBank/DDBJ databases">
        <title>Nori genome reveals adaptations in red seaweeds to the harsh intertidal environment.</title>
        <authorList>
            <person name="Wang D."/>
            <person name="Mao Y."/>
        </authorList>
    </citation>
    <scope>NUCLEOTIDE SEQUENCE</scope>
    <source>
        <tissue evidence="1">Gametophyte</tissue>
    </source>
</reference>
<accession>A0ACC3C2R1</accession>
<dbReference type="EMBL" id="CM020619">
    <property type="protein sequence ID" value="KAK1864249.1"/>
    <property type="molecule type" value="Genomic_DNA"/>
</dbReference>
<keyword evidence="2" id="KW-1185">Reference proteome</keyword>
<proteinExistence type="predicted"/>
<evidence type="ECO:0000313" key="1">
    <source>
        <dbReference type="EMBL" id="KAK1864249.1"/>
    </source>
</evidence>
<gene>
    <name evidence="1" type="ORF">I4F81_006798</name>
</gene>
<comment type="caution">
    <text evidence="1">The sequence shown here is derived from an EMBL/GenBank/DDBJ whole genome shotgun (WGS) entry which is preliminary data.</text>
</comment>
<sequence length="542" mass="57247">MKVSAINRTKANLRNLLATRPSLLGPAVLVGLHDTLTYDTATGTGGLNGSLRLEMDRPQNAAVAEAVAALGQLAAAGKDGVSVADFYAFAGAVAVEVTAGPRIVIQLGREDAKEPDPPASSGLWRDDAPAEALVAALNASGIGGAKELVLWHGAVGVLGDIGASREEANAALAGDAEEEEVDAMTYGGGPTGNDDVGAVGAKKRKSAVLVNSNVSTLTLGGKTKFGNGYLKALLAAEKAGKKGTLSTRDRVVLEDPACRAALEKYASNNKAFANDFANAFERMTLLGTRFESVKVRTPTAAGVCSVNSAVSSVEDPEKIITQAVTDMQGDLVKVRQAYAEVSASTKRLERQRDLAATTADEWYKRAQLALQKGEDGLAREALTRRKAQQDMVTSLDAQLSGMKENVNKLYSSMNALDNKINEARTKKDQFIARAKTAKTSQQVNQMISGVGDSSALEAFERMKVKVEELETSADVAAEMSIGGSADVSLESKFKALEGNDVDKELAAMKGQLGAEQTPFILPSRPKDKAVEAELEKLRRDFQ</sequence>